<dbReference type="UniPathway" id="UPA00068">
    <property type="reaction ID" value="UER00106"/>
</dbReference>
<dbReference type="EC" id="2.3.1.1" evidence="9"/>
<keyword evidence="4 9" id="KW-0028">Amino-acid biosynthesis</keyword>
<feature type="binding site" evidence="9">
    <location>
        <position position="150"/>
    </location>
    <ligand>
        <name>substrate</name>
    </ligand>
</feature>
<dbReference type="HAMAP" id="MF_01106">
    <property type="entry name" value="ArgJ"/>
    <property type="match status" value="1"/>
</dbReference>
<dbReference type="GO" id="GO:0006592">
    <property type="term" value="P:ornithine biosynthetic process"/>
    <property type="evidence" value="ECO:0007669"/>
    <property type="project" value="TreeGrafter"/>
</dbReference>
<dbReference type="FunFam" id="3.60.70.12:FF:000001">
    <property type="entry name" value="Arginine biosynthesis bifunctional protein ArgJ, chloroplastic"/>
    <property type="match status" value="1"/>
</dbReference>
<comment type="catalytic activity">
    <reaction evidence="9">
        <text>L-glutamate + acetyl-CoA = N-acetyl-L-glutamate + CoA + H(+)</text>
        <dbReference type="Rhea" id="RHEA:24292"/>
        <dbReference type="ChEBI" id="CHEBI:15378"/>
        <dbReference type="ChEBI" id="CHEBI:29985"/>
        <dbReference type="ChEBI" id="CHEBI:44337"/>
        <dbReference type="ChEBI" id="CHEBI:57287"/>
        <dbReference type="ChEBI" id="CHEBI:57288"/>
        <dbReference type="EC" id="2.3.1.1"/>
    </reaction>
</comment>
<feature type="chain" id="PRO_5023547893" description="Arginine biosynthesis bifunctional protein ArgJ beta chain" evidence="9">
    <location>
        <begin position="187"/>
        <end position="398"/>
    </location>
</feature>
<dbReference type="NCBIfam" id="TIGR00120">
    <property type="entry name" value="ArgJ"/>
    <property type="match status" value="1"/>
</dbReference>
<accession>A0A1F6D341</accession>
<keyword evidence="7 9" id="KW-0012">Acyltransferase</keyword>
<keyword evidence="3 9" id="KW-0055">Arginine biosynthesis</keyword>
<feature type="binding site" evidence="9">
    <location>
        <position position="187"/>
    </location>
    <ligand>
        <name>substrate</name>
    </ligand>
</feature>
<feature type="binding site" evidence="9">
    <location>
        <position position="393"/>
    </location>
    <ligand>
        <name>substrate</name>
    </ligand>
</feature>
<evidence type="ECO:0000313" key="11">
    <source>
        <dbReference type="Proteomes" id="UP000178606"/>
    </source>
</evidence>
<dbReference type="Proteomes" id="UP000178606">
    <property type="component" value="Unassembled WGS sequence"/>
</dbReference>
<keyword evidence="5 9" id="KW-0808">Transferase</keyword>
<keyword evidence="9" id="KW-0511">Multifunctional enzyme</keyword>
<feature type="site" description="Cleavage; by autolysis" evidence="9">
    <location>
        <begin position="186"/>
        <end position="187"/>
    </location>
</feature>
<evidence type="ECO:0000256" key="4">
    <source>
        <dbReference type="ARBA" id="ARBA00022605"/>
    </source>
</evidence>
<dbReference type="Gene3D" id="3.10.20.340">
    <property type="entry name" value="ArgJ beta chain, C-terminal domain"/>
    <property type="match status" value="1"/>
</dbReference>
<evidence type="ECO:0000256" key="5">
    <source>
        <dbReference type="ARBA" id="ARBA00022679"/>
    </source>
</evidence>
<evidence type="ECO:0000256" key="7">
    <source>
        <dbReference type="ARBA" id="ARBA00023315"/>
    </source>
</evidence>
<dbReference type="GO" id="GO:0004358">
    <property type="term" value="F:L-glutamate N-acetyltransferase activity, acting on acetyl-L-ornithine as donor"/>
    <property type="evidence" value="ECO:0007669"/>
    <property type="project" value="UniProtKB-UniRule"/>
</dbReference>
<protein>
    <recommendedName>
        <fullName evidence="9">Arginine biosynthesis bifunctional protein ArgJ</fullName>
    </recommendedName>
    <domain>
        <recommendedName>
            <fullName evidence="9">Glutamate N-acetyltransferase</fullName>
            <ecNumber evidence="9">2.3.1.35</ecNumber>
        </recommendedName>
        <alternativeName>
            <fullName evidence="9">Ornithine acetyltransferase</fullName>
            <shortName evidence="9">OATase</shortName>
        </alternativeName>
        <alternativeName>
            <fullName evidence="9">Ornithine transacetylase</fullName>
        </alternativeName>
    </domain>
    <domain>
        <recommendedName>
            <fullName evidence="9">Amino-acid acetyltransferase</fullName>
            <ecNumber evidence="9">2.3.1.1</ecNumber>
        </recommendedName>
        <alternativeName>
            <fullName evidence="9">N-acetylglutamate synthase</fullName>
            <shortName evidence="9">AGSase</shortName>
        </alternativeName>
    </domain>
    <component>
        <recommendedName>
            <fullName evidence="9">Arginine biosynthesis bifunctional protein ArgJ alpha chain</fullName>
        </recommendedName>
    </component>
    <component>
        <recommendedName>
            <fullName evidence="9">Arginine biosynthesis bifunctional protein ArgJ beta chain</fullName>
        </recommendedName>
    </component>
</protein>
<dbReference type="SUPFAM" id="SSF56266">
    <property type="entry name" value="DmpA/ArgJ-like"/>
    <property type="match status" value="1"/>
</dbReference>
<keyword evidence="6 9" id="KW-0068">Autocatalytic cleavage</keyword>
<dbReference type="GO" id="GO:0004042">
    <property type="term" value="F:L-glutamate N-acetyltransferase activity"/>
    <property type="evidence" value="ECO:0007669"/>
    <property type="project" value="UniProtKB-UniRule"/>
</dbReference>
<reference evidence="10 11" key="1">
    <citation type="journal article" date="2016" name="Nat. Commun.">
        <title>Thousands of microbial genomes shed light on interconnected biogeochemical processes in an aquifer system.</title>
        <authorList>
            <person name="Anantharaman K."/>
            <person name="Brown C.T."/>
            <person name="Hug L.A."/>
            <person name="Sharon I."/>
            <person name="Castelle C.J."/>
            <person name="Probst A.J."/>
            <person name="Thomas B.C."/>
            <person name="Singh A."/>
            <person name="Wilkins M.J."/>
            <person name="Karaoz U."/>
            <person name="Brodie E.L."/>
            <person name="Williams K.H."/>
            <person name="Hubbard S.S."/>
            <person name="Banfield J.F."/>
        </authorList>
    </citation>
    <scope>NUCLEOTIDE SEQUENCE [LARGE SCALE GENOMIC DNA]</scope>
    <source>
        <strain evidence="11">RIFCSPLOWO2_12_FULL_64_10</strain>
    </source>
</reference>
<dbReference type="FunFam" id="3.10.20.340:FF:000001">
    <property type="entry name" value="Arginine biosynthesis bifunctional protein ArgJ, chloroplastic"/>
    <property type="match status" value="1"/>
</dbReference>
<dbReference type="EC" id="2.3.1.35" evidence="9"/>
<evidence type="ECO:0000256" key="2">
    <source>
        <dbReference type="ARBA" id="ARBA00011475"/>
    </source>
</evidence>
<evidence type="ECO:0000313" key="10">
    <source>
        <dbReference type="EMBL" id="OGG55854.1"/>
    </source>
</evidence>
<comment type="caution">
    <text evidence="10">The sequence shown here is derived from an EMBL/GenBank/DDBJ whole genome shotgun (WGS) entry which is preliminary data.</text>
</comment>
<comment type="similarity">
    <text evidence="1 9">Belongs to the ArgJ family.</text>
</comment>
<keyword evidence="9" id="KW-0963">Cytoplasm</keyword>
<dbReference type="GO" id="GO:0005737">
    <property type="term" value="C:cytoplasm"/>
    <property type="evidence" value="ECO:0007669"/>
    <property type="project" value="UniProtKB-SubCell"/>
</dbReference>
<evidence type="ECO:0000256" key="3">
    <source>
        <dbReference type="ARBA" id="ARBA00022571"/>
    </source>
</evidence>
<name>A0A1F6D341_HANXR</name>
<dbReference type="AlphaFoldDB" id="A0A1F6D341"/>
<comment type="function">
    <text evidence="9">Catalyzes two activities which are involved in the cyclic version of arginine biosynthesis: the synthesis of N-acetylglutamate from glutamate and acetyl-CoA as the acetyl donor, and of ornithine by transacetylation between N(2)-acetylornithine and glutamate.</text>
</comment>
<dbReference type="PANTHER" id="PTHR23100">
    <property type="entry name" value="ARGININE BIOSYNTHESIS BIFUNCTIONAL PROTEIN ARGJ"/>
    <property type="match status" value="1"/>
</dbReference>
<comment type="catalytic activity">
    <reaction evidence="8 9">
        <text>N(2)-acetyl-L-ornithine + L-glutamate = N-acetyl-L-glutamate + L-ornithine</text>
        <dbReference type="Rhea" id="RHEA:15349"/>
        <dbReference type="ChEBI" id="CHEBI:29985"/>
        <dbReference type="ChEBI" id="CHEBI:44337"/>
        <dbReference type="ChEBI" id="CHEBI:46911"/>
        <dbReference type="ChEBI" id="CHEBI:57805"/>
        <dbReference type="EC" id="2.3.1.35"/>
    </reaction>
</comment>
<organism evidence="10 11">
    <name type="scientific">Handelsmanbacteria sp. (strain RIFCSPLOWO2_12_FULL_64_10)</name>
    <dbReference type="NCBI Taxonomy" id="1817868"/>
    <lineage>
        <taxon>Bacteria</taxon>
        <taxon>Candidatus Handelsmaniibacteriota</taxon>
    </lineage>
</organism>
<feature type="chain" id="PRO_5023547892" description="Arginine biosynthesis bifunctional protein ArgJ alpha chain" evidence="9">
    <location>
        <begin position="1"/>
        <end position="186"/>
    </location>
</feature>
<dbReference type="CDD" id="cd02152">
    <property type="entry name" value="OAT"/>
    <property type="match status" value="1"/>
</dbReference>
<sequence>MNTVPGSVTSPRGFQAAGIAAGIKASGNKDLALIFSETPCSAAGVFTLNRVKAAPVFVTQEYLRDGRAQAVVVNSGNANCCTGAQGMADARRMAEVTAAALNLRAEDVLVGSTGVIGVPLPMGVVEKGIRQIVPMISPAGGDDAAEAIMTTDTVPKKAAVRAEVGGRTVTLGGMAKGAGMIAPNMGTMLSFLTTDAEVEPGLLKSLLKGAADRSYNMVTVDGDTSTNDTVILMANGASGVRVEGSAAEDLFRRALSALTLDLARQIARDGEGATKFVTVRVTSARNFEDAKTVALSVANSNLVKTAIFGRDPNWGRILCAAGYSGAELDPDRVKVSMVGIPIFANGTPVPFDKPKAVEALSAKEVLIEIDLGDGSEGVEAYTCDFSYDYVKINAEYTT</sequence>
<evidence type="ECO:0000256" key="6">
    <source>
        <dbReference type="ARBA" id="ARBA00022813"/>
    </source>
</evidence>
<dbReference type="EMBL" id="MFKF01000059">
    <property type="protein sequence ID" value="OGG55854.1"/>
    <property type="molecule type" value="Genomic_DNA"/>
</dbReference>
<gene>
    <name evidence="9" type="primary">argJ</name>
    <name evidence="10" type="ORF">A3F84_24895</name>
</gene>
<dbReference type="InterPro" id="IPR042195">
    <property type="entry name" value="ArgJ_beta_C"/>
</dbReference>
<comment type="pathway">
    <text evidence="9">Amino-acid biosynthesis; L-arginine biosynthesis; L-ornithine and N-acetyl-L-glutamate from L-glutamate and N(2)-acetyl-L-ornithine (cyclic): step 1/1.</text>
</comment>
<dbReference type="PANTHER" id="PTHR23100:SF0">
    <property type="entry name" value="ARGININE BIOSYNTHESIS BIFUNCTIONAL PROTEIN ARGJ, MITOCHONDRIAL"/>
    <property type="match status" value="1"/>
</dbReference>
<evidence type="ECO:0000256" key="8">
    <source>
        <dbReference type="ARBA" id="ARBA00049439"/>
    </source>
</evidence>
<dbReference type="InterPro" id="IPR002813">
    <property type="entry name" value="Arg_biosynth_ArgJ"/>
</dbReference>
<evidence type="ECO:0000256" key="9">
    <source>
        <dbReference type="HAMAP-Rule" id="MF_01106"/>
    </source>
</evidence>
<feature type="site" description="Involved in the stabilization of negative charge on the oxyanion by the formation of the oxyanion hole" evidence="9">
    <location>
        <position position="114"/>
    </location>
</feature>
<comment type="subunit">
    <text evidence="2 9">Heterotetramer of two alpha and two beta chains.</text>
</comment>
<comment type="subcellular location">
    <subcellularLocation>
        <location evidence="9">Cytoplasm</location>
    </subcellularLocation>
</comment>
<dbReference type="NCBIfam" id="NF003802">
    <property type="entry name" value="PRK05388.1"/>
    <property type="match status" value="1"/>
</dbReference>
<dbReference type="Gene3D" id="3.60.70.12">
    <property type="entry name" value="L-amino peptidase D-ALA esterase/amidase"/>
    <property type="match status" value="1"/>
</dbReference>
<feature type="site" description="Involved in the stabilization of negative charge on the oxyanion by the formation of the oxyanion hole" evidence="9">
    <location>
        <position position="113"/>
    </location>
</feature>
<dbReference type="Pfam" id="PF01960">
    <property type="entry name" value="ArgJ"/>
    <property type="match status" value="1"/>
</dbReference>
<comment type="pathway">
    <text evidence="9">Amino-acid biosynthesis; L-arginine biosynthesis; N(2)-acetyl-L-ornithine from L-glutamate: step 1/4.</text>
</comment>
<feature type="binding site" evidence="9">
    <location>
        <position position="398"/>
    </location>
    <ligand>
        <name>substrate</name>
    </ligand>
</feature>
<dbReference type="InterPro" id="IPR016117">
    <property type="entry name" value="ArgJ-like_dom_sf"/>
</dbReference>
<dbReference type="GO" id="GO:0006526">
    <property type="term" value="P:L-arginine biosynthetic process"/>
    <property type="evidence" value="ECO:0007669"/>
    <property type="project" value="UniProtKB-UniRule"/>
</dbReference>
<feature type="active site" description="Nucleophile" evidence="9">
    <location>
        <position position="187"/>
    </location>
</feature>
<feature type="binding site" evidence="9">
    <location>
        <position position="176"/>
    </location>
    <ligand>
        <name>substrate</name>
    </ligand>
</feature>
<evidence type="ECO:0000256" key="1">
    <source>
        <dbReference type="ARBA" id="ARBA00006774"/>
    </source>
</evidence>
<feature type="binding site" evidence="9">
    <location>
        <position position="271"/>
    </location>
    <ligand>
        <name>substrate</name>
    </ligand>
</feature>
<proteinExistence type="inferred from homology"/>